<proteinExistence type="predicted"/>
<dbReference type="EMBL" id="LJTC01000011">
    <property type="protein sequence ID" value="KPM82512.1"/>
    <property type="molecule type" value="Genomic_DNA"/>
</dbReference>
<organism evidence="1 3">
    <name type="scientific">Pseudoalteromonas lipolytica</name>
    <dbReference type="NCBI Taxonomy" id="570156"/>
    <lineage>
        <taxon>Bacteria</taxon>
        <taxon>Pseudomonadati</taxon>
        <taxon>Pseudomonadota</taxon>
        <taxon>Gammaproteobacteria</taxon>
        <taxon>Alteromonadales</taxon>
        <taxon>Pseudoalteromonadaceae</taxon>
        <taxon>Pseudoalteromonas</taxon>
    </lineage>
</organism>
<dbReference type="AlphaFoldDB" id="A0A0N8HK02"/>
<evidence type="ECO:0000313" key="3">
    <source>
        <dbReference type="Proteomes" id="UP000050378"/>
    </source>
</evidence>
<comment type="caution">
    <text evidence="1">The sequence shown here is derived from an EMBL/GenBank/DDBJ whole genome shotgun (WGS) entry which is preliminary data.</text>
</comment>
<dbReference type="EMBL" id="JAQPZS010000036">
    <property type="protein sequence ID" value="MEJ6498563.1"/>
    <property type="molecule type" value="Genomic_DNA"/>
</dbReference>
<sequence>MGKESGVYIVITNNQPEKTKEQEKPKKLNFKKPIGENETVDKPVVKILAGSASEKPRGK</sequence>
<evidence type="ECO:0000313" key="4">
    <source>
        <dbReference type="Proteomes" id="UP001377972"/>
    </source>
</evidence>
<dbReference type="Proteomes" id="UP000050378">
    <property type="component" value="Unassembled WGS sequence"/>
</dbReference>
<evidence type="ECO:0000313" key="2">
    <source>
        <dbReference type="EMBL" id="MEJ6498563.1"/>
    </source>
</evidence>
<gene>
    <name evidence="1" type="ORF">AOG27_16160</name>
    <name evidence="2" type="ORF">PQI24_21280</name>
</gene>
<dbReference type="Proteomes" id="UP001377972">
    <property type="component" value="Unassembled WGS sequence"/>
</dbReference>
<dbReference type="RefSeq" id="WP_054554038.1">
    <property type="nucleotide sequence ID" value="NZ_JAQPZS010000036.1"/>
</dbReference>
<accession>A0A0N8HK02</accession>
<reference evidence="1 3" key="1">
    <citation type="submission" date="2015-09" db="EMBL/GenBank/DDBJ databases">
        <title>Draft Genome Sequence of Pseudoalteromonas lipolytica UCD-48B.</title>
        <authorList>
            <person name="Krusor M."/>
            <person name="Coil D.A."/>
            <person name="Lang J.M."/>
            <person name="Eisen J.A."/>
            <person name="Alexiev A."/>
        </authorList>
    </citation>
    <scope>NUCLEOTIDE SEQUENCE [LARGE SCALE GENOMIC DNA]</scope>
    <source>
        <strain evidence="1 3">UCD-48B</strain>
    </source>
</reference>
<evidence type="ECO:0000313" key="1">
    <source>
        <dbReference type="EMBL" id="KPM82512.1"/>
    </source>
</evidence>
<protein>
    <submittedName>
        <fullName evidence="1">Uncharacterized protein</fullName>
    </submittedName>
</protein>
<name>A0A0N8HK02_9GAMM</name>
<reference evidence="2 4" key="2">
    <citation type="submission" date="2023-01" db="EMBL/GenBank/DDBJ databases">
        <title>Trichodesmium-associated heterotrophic epibiont bacteria.</title>
        <authorList>
            <person name="Cleveland C.S."/>
            <person name="Webb E.A."/>
        </authorList>
    </citation>
    <scope>NUCLEOTIDE SEQUENCE [LARGE SCALE GENOMIC DNA]</scope>
    <source>
        <strain evidence="2 4">USCH2</strain>
    </source>
</reference>
<keyword evidence="4" id="KW-1185">Reference proteome</keyword>
<dbReference type="STRING" id="570156.AOG27_16160"/>